<dbReference type="Proteomes" id="UP001316803">
    <property type="component" value="Unassembled WGS sequence"/>
</dbReference>
<sequence length="508" mass="58291">MSRPGNMTDSSINFINPATQTPLFTAKWITCAYPVSDLYAPLPRYLYYALLVLVFLTQWHSWLANVFLGAVATYAGTAAIEAFILMVHKRHLPQPQEVSIPFIDPESVRGNETLSTISNLITNRTTINVQSAALDFDIDAVTAITITGYLAMLPMHCWSSAVRANRARHFLILLWNALMFAGMICSIVLWPSLFDSELQYRFCYPTMLDSDSVTSDGRYDNSFWHGNWNDTIWDMFADFSVAGDLNNNCFYPCFNTSQILRRQNSLIATLTTHKSPRTSLELWAAGLEPSTNIYKESTLWNLMYMSLMITTVIMLFLLILVLTPMQKWTRVPVHKPKELLWSARKELLHALYMDIKHGTQLVFSAIRSPRPTARKLQTTPTSTFHRKTRHLLRFLLDIVALLTLFIAMILTPATIIVFVIWIEWYINRDIVSQETPQQIGQWGSVVSIALVLISALVLRMRCKIASQREIQNEIVETQEHLRRLEEMLEVKKVKEDRQDRSEMAEVDV</sequence>
<keyword evidence="4" id="KW-1185">Reference proteome</keyword>
<evidence type="ECO:0000256" key="2">
    <source>
        <dbReference type="SAM" id="Phobius"/>
    </source>
</evidence>
<organism evidence="3 4">
    <name type="scientific">Knufia fluminis</name>
    <dbReference type="NCBI Taxonomy" id="191047"/>
    <lineage>
        <taxon>Eukaryota</taxon>
        <taxon>Fungi</taxon>
        <taxon>Dikarya</taxon>
        <taxon>Ascomycota</taxon>
        <taxon>Pezizomycotina</taxon>
        <taxon>Eurotiomycetes</taxon>
        <taxon>Chaetothyriomycetidae</taxon>
        <taxon>Chaetothyriales</taxon>
        <taxon>Trichomeriaceae</taxon>
        <taxon>Knufia</taxon>
    </lineage>
</organism>
<feature type="transmembrane region" description="Helical" evidence="2">
    <location>
        <begin position="45"/>
        <end position="61"/>
    </location>
</feature>
<feature type="transmembrane region" description="Helical" evidence="2">
    <location>
        <begin position="67"/>
        <end position="87"/>
    </location>
</feature>
<evidence type="ECO:0000256" key="1">
    <source>
        <dbReference type="SAM" id="Coils"/>
    </source>
</evidence>
<gene>
    <name evidence="3" type="ORF">OHC33_003037</name>
</gene>
<proteinExistence type="predicted"/>
<keyword evidence="2" id="KW-0472">Membrane</keyword>
<feature type="transmembrane region" description="Helical" evidence="2">
    <location>
        <begin position="302"/>
        <end position="322"/>
    </location>
</feature>
<dbReference type="EMBL" id="JAKLMC020000006">
    <property type="protein sequence ID" value="KAK5955399.1"/>
    <property type="molecule type" value="Genomic_DNA"/>
</dbReference>
<keyword evidence="2" id="KW-0812">Transmembrane</keyword>
<feature type="transmembrane region" description="Helical" evidence="2">
    <location>
        <begin position="394"/>
        <end position="422"/>
    </location>
</feature>
<keyword evidence="1" id="KW-0175">Coiled coil</keyword>
<protein>
    <submittedName>
        <fullName evidence="3">Uncharacterized protein</fullName>
    </submittedName>
</protein>
<name>A0AAN8I748_9EURO</name>
<dbReference type="AlphaFoldDB" id="A0AAN8I748"/>
<evidence type="ECO:0000313" key="4">
    <source>
        <dbReference type="Proteomes" id="UP001316803"/>
    </source>
</evidence>
<accession>A0AAN8I748</accession>
<comment type="caution">
    <text evidence="3">The sequence shown here is derived from an EMBL/GenBank/DDBJ whole genome shotgun (WGS) entry which is preliminary data.</text>
</comment>
<feature type="transmembrane region" description="Helical" evidence="2">
    <location>
        <begin position="442"/>
        <end position="458"/>
    </location>
</feature>
<reference evidence="3 4" key="1">
    <citation type="submission" date="2022-12" db="EMBL/GenBank/DDBJ databases">
        <title>Genomic features and morphological characterization of a novel Knufia sp. strain isolated from spacecraft assembly facility.</title>
        <authorList>
            <person name="Teixeira M."/>
            <person name="Chander A.M."/>
            <person name="Stajich J.E."/>
            <person name="Venkateswaran K."/>
        </authorList>
    </citation>
    <scope>NUCLEOTIDE SEQUENCE [LARGE SCALE GENOMIC DNA]</scope>
    <source>
        <strain evidence="3 4">FJI-L2-BK-P2</strain>
    </source>
</reference>
<feature type="transmembrane region" description="Helical" evidence="2">
    <location>
        <begin position="170"/>
        <end position="190"/>
    </location>
</feature>
<keyword evidence="2" id="KW-1133">Transmembrane helix</keyword>
<feature type="coiled-coil region" evidence="1">
    <location>
        <begin position="467"/>
        <end position="494"/>
    </location>
</feature>
<evidence type="ECO:0000313" key="3">
    <source>
        <dbReference type="EMBL" id="KAK5955399.1"/>
    </source>
</evidence>